<evidence type="ECO:0000259" key="2">
    <source>
        <dbReference type="Pfam" id="PF14332"/>
    </source>
</evidence>
<name>A0A328VK45_9CHLR</name>
<dbReference type="EMBL" id="MCIF01000002">
    <property type="protein sequence ID" value="RAQ95484.1"/>
    <property type="molecule type" value="Genomic_DNA"/>
</dbReference>
<protein>
    <recommendedName>
        <fullName evidence="2">PatA-like N-terminal domain-containing protein</fullName>
    </recommendedName>
</protein>
<accession>A0A328VK45</accession>
<organism evidence="3 4">
    <name type="scientific">Thermogemmatispora tikiterensis</name>
    <dbReference type="NCBI Taxonomy" id="1825093"/>
    <lineage>
        <taxon>Bacteria</taxon>
        <taxon>Bacillati</taxon>
        <taxon>Chloroflexota</taxon>
        <taxon>Ktedonobacteria</taxon>
        <taxon>Thermogemmatisporales</taxon>
        <taxon>Thermogemmatisporaceae</taxon>
        <taxon>Thermogemmatispora</taxon>
    </lineage>
</organism>
<gene>
    <name evidence="3" type="ORF">A4R35_08045</name>
</gene>
<keyword evidence="4" id="KW-1185">Reference proteome</keyword>
<dbReference type="InterPro" id="IPR025497">
    <property type="entry name" value="PatA-like_N"/>
</dbReference>
<dbReference type="Pfam" id="PF14332">
    <property type="entry name" value="DUF4388"/>
    <property type="match status" value="1"/>
</dbReference>
<feature type="region of interest" description="Disordered" evidence="1">
    <location>
        <begin position="429"/>
        <end position="467"/>
    </location>
</feature>
<dbReference type="Proteomes" id="UP000248706">
    <property type="component" value="Unassembled WGS sequence"/>
</dbReference>
<comment type="caution">
    <text evidence="3">The sequence shown here is derived from an EMBL/GenBank/DDBJ whole genome shotgun (WGS) entry which is preliminary data.</text>
</comment>
<evidence type="ECO:0000313" key="3">
    <source>
        <dbReference type="EMBL" id="RAQ95484.1"/>
    </source>
</evidence>
<feature type="domain" description="PatA-like N-terminal" evidence="2">
    <location>
        <begin position="10"/>
        <end position="164"/>
    </location>
</feature>
<dbReference type="PANTHER" id="PTHR36304:SF4">
    <property type="entry name" value="DUF4388 DOMAIN-CONTAINING PROTEIN"/>
    <property type="match status" value="1"/>
</dbReference>
<dbReference type="OrthoDB" id="138269at2"/>
<proteinExistence type="predicted"/>
<dbReference type="AlphaFoldDB" id="A0A328VK45"/>
<reference evidence="3 4" key="1">
    <citation type="submission" date="2016-08" db="EMBL/GenBank/DDBJ databases">
        <title>Analysis of Carbohydrate Active Enzymes in Thermogemmatispora T81 Reveals Carbohydrate Degradation Ability.</title>
        <authorList>
            <person name="Tomazini A."/>
            <person name="Lal S."/>
            <person name="Stott M."/>
            <person name="Henrissat B."/>
            <person name="Polikarpov I."/>
            <person name="Sparling R."/>
            <person name="Levin D.B."/>
        </authorList>
    </citation>
    <scope>NUCLEOTIDE SEQUENCE [LARGE SCALE GENOMIC DNA]</scope>
    <source>
        <strain evidence="3 4">T81</strain>
    </source>
</reference>
<dbReference type="PANTHER" id="PTHR36304">
    <property type="entry name" value="DOMAIN GTPASE-ACTIVATING PROTEIN, PUTATIVE-RELATED-RELATED"/>
    <property type="match status" value="1"/>
</dbReference>
<sequence>MEQQDRIMDGDLQTLGLQSILKMLALSGKTGTLFVHSGPETLSIALRKGQIVALREEGAPQLDLLTMLCLLNRLDPRRAQMIRELARGDMQVALALLVERGWMSAEEMQRRLEFAVTQSISHALRWAEGRFSFHRRLLAIESRMQPLDIDSVLLEALRQADEWEEMGELHLTRASVARWLPEVKNSNDLRSLGLSQEYIEVLSLCNGEIPLQAISLALMMPEARVARLMARLLELGLIELVDTELEKALQHDLHDLLIRCQHTLWQQRKNVSPELHLLNLIRVLVECINGLLVHHGRFARSLRGRGHVPTGEIIRYLERTFSQPLQLLAKQYYPILETASFVDGQLDCGDILTLDKLVKGEQLEEFYWEAVVGLSAFLRMVFTAVLQDEVGNSHTRQQLNVAWKAFLTEIDAEIQEYQKVRAYRNVQRTRGREFQPQPPRRGEEGQWQGFPESGSAYGWPETRRRSI</sequence>
<dbReference type="RefSeq" id="WP_112428249.1">
    <property type="nucleotide sequence ID" value="NZ_MCIF01000002.1"/>
</dbReference>
<evidence type="ECO:0000256" key="1">
    <source>
        <dbReference type="SAM" id="MobiDB-lite"/>
    </source>
</evidence>
<evidence type="ECO:0000313" key="4">
    <source>
        <dbReference type="Proteomes" id="UP000248706"/>
    </source>
</evidence>